<dbReference type="EMBL" id="JACHXK010000009">
    <property type="protein sequence ID" value="MBB3111992.1"/>
    <property type="molecule type" value="Genomic_DNA"/>
</dbReference>
<name>A0A7W5B0F7_9BACL</name>
<evidence type="ECO:0000313" key="1">
    <source>
        <dbReference type="EMBL" id="MBB3111992.1"/>
    </source>
</evidence>
<organism evidence="1 2">
    <name type="scientific">Paenibacillus phyllosphaerae</name>
    <dbReference type="NCBI Taxonomy" id="274593"/>
    <lineage>
        <taxon>Bacteria</taxon>
        <taxon>Bacillati</taxon>
        <taxon>Bacillota</taxon>
        <taxon>Bacilli</taxon>
        <taxon>Bacillales</taxon>
        <taxon>Paenibacillaceae</taxon>
        <taxon>Paenibacillus</taxon>
    </lineage>
</organism>
<protein>
    <submittedName>
        <fullName evidence="1">Uncharacterized protein</fullName>
    </submittedName>
</protein>
<accession>A0A7W5B0F7</accession>
<proteinExistence type="predicted"/>
<dbReference type="AlphaFoldDB" id="A0A7W5B0F7"/>
<keyword evidence="2" id="KW-1185">Reference proteome</keyword>
<gene>
    <name evidence="1" type="ORF">FHS18_004060</name>
</gene>
<dbReference type="Proteomes" id="UP000570361">
    <property type="component" value="Unassembled WGS sequence"/>
</dbReference>
<evidence type="ECO:0000313" key="2">
    <source>
        <dbReference type="Proteomes" id="UP000570361"/>
    </source>
</evidence>
<sequence length="58" mass="6307">MATNTLAEQLTLNESEAQQILSSSVKILPPTNVQFDFTLDEKAKRTTAASILASRKGK</sequence>
<reference evidence="1 2" key="1">
    <citation type="submission" date="2020-08" db="EMBL/GenBank/DDBJ databases">
        <title>Genomic Encyclopedia of Type Strains, Phase III (KMG-III): the genomes of soil and plant-associated and newly described type strains.</title>
        <authorList>
            <person name="Whitman W."/>
        </authorList>
    </citation>
    <scope>NUCLEOTIDE SEQUENCE [LARGE SCALE GENOMIC DNA]</scope>
    <source>
        <strain evidence="1 2">CECT 5862</strain>
    </source>
</reference>
<comment type="caution">
    <text evidence="1">The sequence shown here is derived from an EMBL/GenBank/DDBJ whole genome shotgun (WGS) entry which is preliminary data.</text>
</comment>
<dbReference type="RefSeq" id="WP_183601826.1">
    <property type="nucleotide sequence ID" value="NZ_JACHXK010000009.1"/>
</dbReference>